<feature type="domain" description="HTH CENPB-type" evidence="5">
    <location>
        <begin position="80"/>
        <end position="160"/>
    </location>
</feature>
<dbReference type="GO" id="GO:0003677">
    <property type="term" value="F:DNA binding"/>
    <property type="evidence" value="ECO:0007669"/>
    <property type="project" value="UniProtKB-KW"/>
</dbReference>
<dbReference type="Proteomes" id="UP001187531">
    <property type="component" value="Unassembled WGS sequence"/>
</dbReference>
<evidence type="ECO:0000313" key="7">
    <source>
        <dbReference type="Proteomes" id="UP001187531"/>
    </source>
</evidence>
<dbReference type="InterPro" id="IPR050863">
    <property type="entry name" value="CenT-Element_Derived"/>
</dbReference>
<dbReference type="GO" id="GO:0005634">
    <property type="term" value="C:nucleus"/>
    <property type="evidence" value="ECO:0007669"/>
    <property type="project" value="UniProtKB-SubCell"/>
</dbReference>
<accession>A0AA88HWE4</accession>
<dbReference type="AlphaFoldDB" id="A0AA88HWE4"/>
<dbReference type="EMBL" id="JAVRJZ010000010">
    <property type="protein sequence ID" value="KAK2717514.1"/>
    <property type="molecule type" value="Genomic_DNA"/>
</dbReference>
<dbReference type="Pfam" id="PF03184">
    <property type="entry name" value="DDE_1"/>
    <property type="match status" value="1"/>
</dbReference>
<reference evidence="6" key="1">
    <citation type="submission" date="2023-07" db="EMBL/GenBank/DDBJ databases">
        <title>Chromosome-level genome assembly of Artemia franciscana.</title>
        <authorList>
            <person name="Jo E."/>
        </authorList>
    </citation>
    <scope>NUCLEOTIDE SEQUENCE</scope>
    <source>
        <tissue evidence="6">Whole body</tissue>
    </source>
</reference>
<dbReference type="PANTHER" id="PTHR19303:SF73">
    <property type="entry name" value="PROTEIN PDC2"/>
    <property type="match status" value="1"/>
</dbReference>
<sequence>MRPEKCEYDGGDASDNKRARKSYTLKEKMDIIYRIQKGERPKDIGIALNMAVSTICTIFKNREWIQKRYEIENGAGLLPRVTRARHPILEVLENRLLEWMNIQTQELNGNEIRDKALEIFDELKQKMLEEGDATVCEVDFKASLGWYERFKHRSGQKSAKIVIQPDTNDDFAASMNFIEKIKKIVEEGKFSLQRIFNIKETRLYWKHLPSSDSSFNIASKDYVTILTGSNCSGDAKLKPLVVYHTETPRGLKGMLKSSLPVIWKSNPKGCMTEEIFSDYIHSYLSPFVAEYSKKTYRQNKALLIIDTAPCHPPYAADICDNIQVVFLPPGSSSILQPMLHGGFMALKAQYMQCLVQYLTKNYDSTDQNSLSARWSKLNMKHCVEFIDEALKNVRKETLNGCWRNLFPQYVPSSKGSEEINEVKKNIAALSIRAGIEILKPEDIDQLLQTFEDDEGDETINLEDYRKLEEENEAHEENSCKGLDGGVLKEILDTLDYVTNIAMENDIHMSRSLAFKNAITSATQCYRELYERKLQTQKQMSIPSTYIPVIVETSYDIPSPSTSGAEHYSIKTEPSESFNSDIEDHMDV</sequence>
<dbReference type="PANTHER" id="PTHR19303">
    <property type="entry name" value="TRANSPOSON"/>
    <property type="match status" value="1"/>
</dbReference>
<dbReference type="InterPro" id="IPR007889">
    <property type="entry name" value="HTH_Psq"/>
</dbReference>
<dbReference type="SUPFAM" id="SSF46689">
    <property type="entry name" value="Homeodomain-like"/>
    <property type="match status" value="2"/>
</dbReference>
<comment type="subcellular location">
    <subcellularLocation>
        <location evidence="1">Nucleus</location>
    </subcellularLocation>
</comment>
<dbReference type="InterPro" id="IPR006600">
    <property type="entry name" value="HTH_CenpB_DNA-bd_dom"/>
</dbReference>
<keyword evidence="3" id="KW-0539">Nucleus</keyword>
<evidence type="ECO:0000313" key="6">
    <source>
        <dbReference type="EMBL" id="KAK2717514.1"/>
    </source>
</evidence>
<evidence type="ECO:0000256" key="3">
    <source>
        <dbReference type="ARBA" id="ARBA00023242"/>
    </source>
</evidence>
<feature type="region of interest" description="Disordered" evidence="4">
    <location>
        <begin position="560"/>
        <end position="587"/>
    </location>
</feature>
<evidence type="ECO:0000256" key="1">
    <source>
        <dbReference type="ARBA" id="ARBA00004123"/>
    </source>
</evidence>
<dbReference type="InterPro" id="IPR004875">
    <property type="entry name" value="DDE_SF_endonuclease_dom"/>
</dbReference>
<evidence type="ECO:0000256" key="4">
    <source>
        <dbReference type="SAM" id="MobiDB-lite"/>
    </source>
</evidence>
<dbReference type="PROSITE" id="PS51253">
    <property type="entry name" value="HTH_CENPB"/>
    <property type="match status" value="1"/>
</dbReference>
<protein>
    <recommendedName>
        <fullName evidence="5">HTH CENPB-type domain-containing protein</fullName>
    </recommendedName>
</protein>
<dbReference type="Gene3D" id="1.10.10.60">
    <property type="entry name" value="Homeodomain-like"/>
    <property type="match status" value="2"/>
</dbReference>
<dbReference type="SMART" id="SM00674">
    <property type="entry name" value="CENPB"/>
    <property type="match status" value="1"/>
</dbReference>
<name>A0AA88HWE4_ARTSF</name>
<evidence type="ECO:0000256" key="2">
    <source>
        <dbReference type="ARBA" id="ARBA00023125"/>
    </source>
</evidence>
<proteinExistence type="predicted"/>
<dbReference type="InterPro" id="IPR009057">
    <property type="entry name" value="Homeodomain-like_sf"/>
</dbReference>
<keyword evidence="7" id="KW-1185">Reference proteome</keyword>
<gene>
    <name evidence="6" type="ORF">QYM36_006333</name>
</gene>
<organism evidence="6 7">
    <name type="scientific">Artemia franciscana</name>
    <name type="common">Brine shrimp</name>
    <name type="synonym">Artemia sanfranciscana</name>
    <dbReference type="NCBI Taxonomy" id="6661"/>
    <lineage>
        <taxon>Eukaryota</taxon>
        <taxon>Metazoa</taxon>
        <taxon>Ecdysozoa</taxon>
        <taxon>Arthropoda</taxon>
        <taxon>Crustacea</taxon>
        <taxon>Branchiopoda</taxon>
        <taxon>Anostraca</taxon>
        <taxon>Artemiidae</taxon>
        <taxon>Artemia</taxon>
    </lineage>
</organism>
<dbReference type="Pfam" id="PF04218">
    <property type="entry name" value="CENP-B_N"/>
    <property type="match status" value="1"/>
</dbReference>
<dbReference type="Pfam" id="PF03221">
    <property type="entry name" value="HTH_Tnp_Tc5"/>
    <property type="match status" value="1"/>
</dbReference>
<evidence type="ECO:0000259" key="5">
    <source>
        <dbReference type="PROSITE" id="PS51253"/>
    </source>
</evidence>
<keyword evidence="2" id="KW-0238">DNA-binding</keyword>
<comment type="caution">
    <text evidence="6">The sequence shown here is derived from an EMBL/GenBank/DDBJ whole genome shotgun (WGS) entry which is preliminary data.</text>
</comment>